<dbReference type="SUPFAM" id="SSF69687">
    <property type="entry name" value="Integrin beta tail domain"/>
    <property type="match status" value="1"/>
</dbReference>
<evidence type="ECO:0000259" key="22">
    <source>
        <dbReference type="SMART" id="SM00423"/>
    </source>
</evidence>
<evidence type="ECO:0000256" key="11">
    <source>
        <dbReference type="ARBA" id="ARBA00022889"/>
    </source>
</evidence>
<feature type="disulfide bond" evidence="17">
    <location>
        <begin position="648"/>
        <end position="657"/>
    </location>
</feature>
<dbReference type="FunFam" id="2.10.25.10:FF:000036">
    <property type="entry name" value="Integrin beta"/>
    <property type="match status" value="1"/>
</dbReference>
<evidence type="ECO:0000256" key="15">
    <source>
        <dbReference type="ARBA" id="ARBA00023157"/>
    </source>
</evidence>
<evidence type="ECO:0000259" key="24">
    <source>
        <dbReference type="SMART" id="SM01242"/>
    </source>
</evidence>
<dbReference type="InterPro" id="IPR016201">
    <property type="entry name" value="PSI"/>
</dbReference>
<evidence type="ECO:0000256" key="1">
    <source>
        <dbReference type="ARBA" id="ARBA00004251"/>
    </source>
</evidence>
<dbReference type="InterPro" id="IPR057243">
    <property type="entry name" value="Integrin_I-EGF_CS"/>
</dbReference>
<dbReference type="Pfam" id="PF08725">
    <property type="entry name" value="Integrin_b_cyt"/>
    <property type="match status" value="1"/>
</dbReference>
<dbReference type="GO" id="GO:0046872">
    <property type="term" value="F:metal ion binding"/>
    <property type="evidence" value="ECO:0007669"/>
    <property type="project" value="UniProtKB-KW"/>
</dbReference>
<keyword evidence="11 18" id="KW-0130">Cell adhesion</keyword>
<feature type="disulfide bond" evidence="17">
    <location>
        <begin position="399"/>
        <end position="414"/>
    </location>
</feature>
<feature type="disulfide bond" evidence="17">
    <location>
        <begin position="554"/>
        <end position="559"/>
    </location>
</feature>
<feature type="disulfide bond" evidence="17">
    <location>
        <begin position="576"/>
        <end position="581"/>
    </location>
</feature>
<dbReference type="SMART" id="SM01241">
    <property type="entry name" value="Integrin_b_cyt"/>
    <property type="match status" value="1"/>
</dbReference>
<dbReference type="SUPFAM" id="SSF103575">
    <property type="entry name" value="Plexin repeat"/>
    <property type="match status" value="1"/>
</dbReference>
<keyword evidence="7 20" id="KW-0732">Signal</keyword>
<dbReference type="PANTHER" id="PTHR10082:SF60">
    <property type="entry name" value="INTEGRIN BETA-PS"/>
    <property type="match status" value="1"/>
</dbReference>
<feature type="disulfide bond" evidence="17">
    <location>
        <begin position="205"/>
        <end position="210"/>
    </location>
</feature>
<dbReference type="GO" id="GO:0007229">
    <property type="term" value="P:integrin-mediated signaling pathway"/>
    <property type="evidence" value="ECO:0007669"/>
    <property type="project" value="UniProtKB-KW"/>
</dbReference>
<name>V5GLP5_IXORI</name>
<feature type="disulfide bond" evidence="17">
    <location>
        <begin position="538"/>
        <end position="552"/>
    </location>
</feature>
<feature type="transmembrane region" description="Helical" evidence="19">
    <location>
        <begin position="731"/>
        <end position="758"/>
    </location>
</feature>
<evidence type="ECO:0000256" key="5">
    <source>
        <dbReference type="ARBA" id="ARBA00022692"/>
    </source>
</evidence>
<evidence type="ECO:0000256" key="3">
    <source>
        <dbReference type="ARBA" id="ARBA00022475"/>
    </source>
</evidence>
<reference evidence="25" key="1">
    <citation type="journal article" date="2015" name="Sci. Rep.">
        <title>Tissue- and time-dependent transcription in Ixodes ricinus salivary glands and midguts when blood feeding on the vertebrate host.</title>
        <authorList>
            <person name="Kotsyfakis M."/>
            <person name="Schwarz A."/>
            <person name="Erhart J."/>
            <person name="Ribeiro J.M."/>
        </authorList>
    </citation>
    <scope>NUCLEOTIDE SEQUENCE</scope>
    <source>
        <tissue evidence="25">Salivary gland and midgut</tissue>
    </source>
</reference>
<feature type="disulfide bond" evidence="17">
    <location>
        <begin position="673"/>
        <end position="702"/>
    </location>
</feature>
<evidence type="ECO:0000256" key="14">
    <source>
        <dbReference type="ARBA" id="ARBA00023136"/>
    </source>
</evidence>
<keyword evidence="5 18" id="KW-0812">Transmembrane</keyword>
<evidence type="ECO:0000256" key="9">
    <source>
        <dbReference type="ARBA" id="ARBA00022837"/>
    </source>
</evidence>
<dbReference type="Pfam" id="PF00362">
    <property type="entry name" value="Integrin_beta"/>
    <property type="match status" value="1"/>
</dbReference>
<feature type="domain" description="Integrin beta subunit VWA" evidence="21">
    <location>
        <begin position="49"/>
        <end position="464"/>
    </location>
</feature>
<evidence type="ECO:0000256" key="6">
    <source>
        <dbReference type="ARBA" id="ARBA00022723"/>
    </source>
</evidence>
<dbReference type="GO" id="GO:0007157">
    <property type="term" value="P:heterophilic cell-cell adhesion via plasma membrane cell adhesion molecules"/>
    <property type="evidence" value="ECO:0007669"/>
    <property type="project" value="UniProtKB-ARBA"/>
</dbReference>
<dbReference type="PROSITE" id="PS00243">
    <property type="entry name" value="I_EGF_1"/>
    <property type="match status" value="2"/>
</dbReference>
<dbReference type="InterPro" id="IPR012896">
    <property type="entry name" value="Integrin_bsu_tail"/>
</dbReference>
<comment type="similarity">
    <text evidence="2 18">Belongs to the integrin beta chain family.</text>
</comment>
<evidence type="ECO:0000256" key="4">
    <source>
        <dbReference type="ARBA" id="ARBA00022536"/>
    </source>
</evidence>
<feature type="disulfide bond" evidence="17">
    <location>
        <begin position="594"/>
        <end position="601"/>
    </location>
</feature>
<dbReference type="InterPro" id="IPR036465">
    <property type="entry name" value="vWFA_dom_sf"/>
</dbReference>
<dbReference type="GO" id="GO:0009986">
    <property type="term" value="C:cell surface"/>
    <property type="evidence" value="ECO:0007669"/>
    <property type="project" value="TreeGrafter"/>
</dbReference>
<accession>V5GLP5</accession>
<dbReference type="InterPro" id="IPR002369">
    <property type="entry name" value="Integrin_bsu_VWA"/>
</dbReference>
<dbReference type="AlphaFoldDB" id="V5GLP5"/>
<keyword evidence="9" id="KW-0106">Calcium</keyword>
<dbReference type="Pfam" id="PF18372">
    <property type="entry name" value="I-EGF_1"/>
    <property type="match status" value="1"/>
</dbReference>
<evidence type="ECO:0000313" key="25">
    <source>
        <dbReference type="EMBL" id="JAB71265.1"/>
    </source>
</evidence>
<feature type="disulfide bond" evidence="17">
    <location>
        <begin position="531"/>
        <end position="536"/>
    </location>
</feature>
<feature type="disulfide bond" evidence="17">
    <location>
        <begin position="487"/>
        <end position="525"/>
    </location>
</feature>
<evidence type="ECO:0000256" key="8">
    <source>
        <dbReference type="ARBA" id="ARBA00022737"/>
    </source>
</evidence>
<dbReference type="GO" id="GO:0016477">
    <property type="term" value="P:cell migration"/>
    <property type="evidence" value="ECO:0007669"/>
    <property type="project" value="TreeGrafter"/>
</dbReference>
<dbReference type="InterPro" id="IPR033760">
    <property type="entry name" value="Integrin_beta_N"/>
</dbReference>
<keyword evidence="6" id="KW-0479">Metal-binding</keyword>
<dbReference type="EMBL" id="GANP01013203">
    <property type="protein sequence ID" value="JAB71265.1"/>
    <property type="molecule type" value="mRNA"/>
</dbReference>
<dbReference type="Gene3D" id="2.10.25.10">
    <property type="entry name" value="Laminin"/>
    <property type="match status" value="4"/>
</dbReference>
<keyword evidence="4" id="KW-0245">EGF-like domain</keyword>
<sequence>MSASRLLLPVLAVLVWRSCCALDTESSPVQSPPAPESLRSNPCSSSGSSCGECLRQPQCAWCTQQDFPRGLERCAPEKLLVDSGCSQDAIENPQSKMIQETPLDKAGSDVQLQPGKVRLALRQGAPQTFTVRYRQADDYPVDLYYLMDLTHSMKDHRDKVAELADDMVASMLNVTRNFRLGFGSFIDKVVMPYVDTTPARLQNPCHDTQCAPPYGFHHQLPLTTNSSLFTETVSSAALSGNLDNAEGGFDAIMQAIVCKEKIGWNERSRKILLFATDSIFHAAGDGLLGGIVRRNDEECHLDQDGFYSESSDQDYPSLSQIVGVVQRSKINLIFAVPEGAYDVYRQLSAFIDGSSVGKLVGDSSNIVHLVRDQYYKIRSEVVLKDNAPWFLRVNYSSNCLSGTGAKNKQKTNACGGIRVGDEVEFQVSVELVNCPADASSHVFRISPVGVNEYVEVQVEPICSCDCEAPQRTETNSSRCNGRGSSACGVCSCDPNFYGKQCECLDTELQLHKALCQASNSSTELCSNRGDCVCGECQCYNPQGGGRVFGQWCQCDSFSCERDAESRVCGGPERGQCCGGECQCNSGWGGSACDCSTDTSTCVAPGDPAGRMCGGHGDCVCGACRCRADAGGRYSGPFCQDCAACVGRCSEFRSCVQCTMFGSGEQSEKCRSECSKLNIVPVDKAEEAGPEERKCIFKDVDDCSFSFVYYYDENNEPVIEAQKTKECGKEALTWYIVGGVVGGIVIFGLLAVCIGRFLLYLKDKLEYEKFVKERKNAAWRLEMNPIFKEPVSEYRNPMYETGQPSTAGLSSGRS</sequence>
<dbReference type="SMART" id="SM00187">
    <property type="entry name" value="INB"/>
    <property type="match status" value="1"/>
</dbReference>
<feature type="disulfide bond" evidence="17">
    <location>
        <begin position="492"/>
        <end position="501"/>
    </location>
</feature>
<feature type="disulfide bond" evidence="17">
    <location>
        <begin position="625"/>
        <end position="638"/>
    </location>
</feature>
<evidence type="ECO:0000256" key="18">
    <source>
        <dbReference type="RuleBase" id="RU000633"/>
    </source>
</evidence>
<dbReference type="InterPro" id="IPR040622">
    <property type="entry name" value="EGF_integrin_1"/>
</dbReference>
<keyword evidence="10" id="KW-0460">Magnesium</keyword>
<dbReference type="GO" id="GO:0008305">
    <property type="term" value="C:integrin complex"/>
    <property type="evidence" value="ECO:0007669"/>
    <property type="project" value="TreeGrafter"/>
</dbReference>
<evidence type="ECO:0000256" key="13">
    <source>
        <dbReference type="ARBA" id="ARBA00023037"/>
    </source>
</evidence>
<feature type="disulfide bond" evidence="17">
    <location>
        <begin position="654"/>
        <end position="726"/>
    </location>
</feature>
<evidence type="ECO:0000256" key="10">
    <source>
        <dbReference type="ARBA" id="ARBA00022842"/>
    </source>
</evidence>
<keyword evidence="12 19" id="KW-1133">Transmembrane helix</keyword>
<comment type="subcellular location">
    <subcellularLocation>
        <location evidence="1 18">Cell membrane</location>
        <topology evidence="1 18">Single-pass type I membrane protein</topology>
    </subcellularLocation>
</comment>
<dbReference type="GO" id="GO:0007160">
    <property type="term" value="P:cell-matrix adhesion"/>
    <property type="evidence" value="ECO:0007669"/>
    <property type="project" value="TreeGrafter"/>
</dbReference>
<feature type="disulfide bond" evidence="17">
    <location>
        <begin position="50"/>
        <end position="59"/>
    </location>
</feature>
<feature type="domain" description="Integrin beta subunit cytoplasmic" evidence="23">
    <location>
        <begin position="755"/>
        <end position="801"/>
    </location>
</feature>
<dbReference type="InterPro" id="IPR032695">
    <property type="entry name" value="Integrin_dom_sf"/>
</dbReference>
<feature type="disulfide bond" evidence="17">
    <location>
        <begin position="62"/>
        <end position="74"/>
    </location>
</feature>
<feature type="disulfide bond" evidence="17">
    <location>
        <begin position="258"/>
        <end position="299"/>
    </location>
</feature>
<dbReference type="Pfam" id="PF17205">
    <property type="entry name" value="PSI_integrin"/>
    <property type="match status" value="1"/>
</dbReference>
<feature type="domain" description="Integrin beta subunit tail" evidence="24">
    <location>
        <begin position="648"/>
        <end position="731"/>
    </location>
</feature>
<protein>
    <recommendedName>
        <fullName evidence="18">Integrin beta</fullName>
    </recommendedName>
</protein>
<evidence type="ECO:0000256" key="12">
    <source>
        <dbReference type="ARBA" id="ARBA00022989"/>
    </source>
</evidence>
<dbReference type="Pfam" id="PF07965">
    <property type="entry name" value="Integrin_B_tail"/>
    <property type="match status" value="1"/>
</dbReference>
<feature type="chain" id="PRO_5004734172" description="Integrin beta" evidence="20">
    <location>
        <begin position="22"/>
        <end position="813"/>
    </location>
</feature>
<feature type="disulfide bond" evidence="17">
    <location>
        <begin position="620"/>
        <end position="669"/>
    </location>
</feature>
<dbReference type="GO" id="GO:0033627">
    <property type="term" value="P:cell adhesion mediated by integrin"/>
    <property type="evidence" value="ECO:0007669"/>
    <property type="project" value="TreeGrafter"/>
</dbReference>
<dbReference type="GO" id="GO:0005178">
    <property type="term" value="F:integrin binding"/>
    <property type="evidence" value="ECO:0007669"/>
    <property type="project" value="TreeGrafter"/>
</dbReference>
<dbReference type="SMART" id="SM01242">
    <property type="entry name" value="Integrin_B_tail"/>
    <property type="match status" value="1"/>
</dbReference>
<feature type="disulfide bond" evidence="17">
    <location>
        <begin position="618"/>
        <end position="623"/>
    </location>
</feature>
<evidence type="ECO:0000256" key="17">
    <source>
        <dbReference type="PIRSR" id="PIRSR002512-1"/>
    </source>
</evidence>
<dbReference type="PANTHER" id="PTHR10082">
    <property type="entry name" value="INTEGRIN BETA SUBUNIT"/>
    <property type="match status" value="1"/>
</dbReference>
<feature type="signal peptide" evidence="20">
    <location>
        <begin position="1"/>
        <end position="21"/>
    </location>
</feature>
<evidence type="ECO:0000256" key="20">
    <source>
        <dbReference type="SAM" id="SignalP"/>
    </source>
</evidence>
<dbReference type="Gene3D" id="4.10.1240.30">
    <property type="match status" value="1"/>
</dbReference>
<dbReference type="PIRSF" id="PIRSF002512">
    <property type="entry name" value="Integrin_B"/>
    <property type="match status" value="1"/>
</dbReference>
<keyword evidence="15 17" id="KW-1015">Disulfide bond</keyword>
<dbReference type="Gene3D" id="2.60.40.1510">
    <property type="entry name" value="ntegrin, alpha v. Chain A, domain 3"/>
    <property type="match status" value="1"/>
</dbReference>
<dbReference type="Pfam" id="PF23105">
    <property type="entry name" value="EGF_integrin"/>
    <property type="match status" value="1"/>
</dbReference>
<dbReference type="Gene3D" id="3.30.1680.10">
    <property type="entry name" value="ligand-binding face of the semaphorins, domain 2"/>
    <property type="match status" value="1"/>
</dbReference>
<evidence type="ECO:0000256" key="19">
    <source>
        <dbReference type="SAM" id="Phobius"/>
    </source>
</evidence>
<dbReference type="PROSITE" id="PS52047">
    <property type="entry name" value="I_EGF_2"/>
    <property type="match status" value="1"/>
</dbReference>
<dbReference type="GO" id="GO:0005925">
    <property type="term" value="C:focal adhesion"/>
    <property type="evidence" value="ECO:0007669"/>
    <property type="project" value="TreeGrafter"/>
</dbReference>
<dbReference type="PRINTS" id="PR01186">
    <property type="entry name" value="INTEGRINB"/>
</dbReference>
<dbReference type="FunFam" id="3.40.50.410:FF:000002">
    <property type="entry name" value="Integrin beta"/>
    <property type="match status" value="1"/>
</dbReference>
<keyword evidence="3" id="KW-1003">Cell membrane</keyword>
<dbReference type="InterPro" id="IPR036349">
    <property type="entry name" value="Integrin_bsu_tail_dom_sf"/>
</dbReference>
<feature type="disulfide bond" evidence="17">
    <location>
        <begin position="533"/>
        <end position="568"/>
    </location>
</feature>
<keyword evidence="14 19" id="KW-0472">Membrane</keyword>
<dbReference type="InterPro" id="IPR015812">
    <property type="entry name" value="Integrin_bsu"/>
</dbReference>
<dbReference type="InterPro" id="IPR014836">
    <property type="entry name" value="Integrin_bsu_cyt_dom"/>
</dbReference>
<feature type="disulfide bond" evidence="17">
    <location>
        <begin position="53"/>
        <end position="85"/>
    </location>
</feature>
<keyword evidence="16" id="KW-0325">Glycoprotein</keyword>
<dbReference type="Gene3D" id="3.40.50.410">
    <property type="entry name" value="von Willebrand factor, type A domain"/>
    <property type="match status" value="1"/>
</dbReference>
<proteinExistence type="evidence at transcript level"/>
<feature type="disulfide bond" evidence="17">
    <location>
        <begin position="583"/>
        <end position="592"/>
    </location>
</feature>
<dbReference type="SMART" id="SM00423">
    <property type="entry name" value="PSI"/>
    <property type="match status" value="1"/>
</dbReference>
<dbReference type="Gene3D" id="1.20.5.100">
    <property type="entry name" value="Cytochrome c1, transmembrane anchor, C-terminal"/>
    <property type="match status" value="1"/>
</dbReference>
<dbReference type="InterPro" id="IPR057073">
    <property type="entry name" value="EGF_integrin_2"/>
</dbReference>
<feature type="disulfide bond" evidence="17">
    <location>
        <begin position="462"/>
        <end position="466"/>
    </location>
</feature>
<keyword evidence="13 18" id="KW-0401">Integrin</keyword>
<dbReference type="SUPFAM" id="SSF53300">
    <property type="entry name" value="vWA-like"/>
    <property type="match status" value="1"/>
</dbReference>
<evidence type="ECO:0000256" key="7">
    <source>
        <dbReference type="ARBA" id="ARBA00022729"/>
    </source>
</evidence>
<dbReference type="FunFam" id="2.60.40.1510:FF:000033">
    <property type="entry name" value="Integrin beta"/>
    <property type="match status" value="1"/>
</dbReference>
<evidence type="ECO:0000256" key="2">
    <source>
        <dbReference type="ARBA" id="ARBA00007449"/>
    </source>
</evidence>
<organism evidence="25">
    <name type="scientific">Ixodes ricinus</name>
    <name type="common">Common tick</name>
    <name type="synonym">Acarus ricinus</name>
    <dbReference type="NCBI Taxonomy" id="34613"/>
    <lineage>
        <taxon>Eukaryota</taxon>
        <taxon>Metazoa</taxon>
        <taxon>Ecdysozoa</taxon>
        <taxon>Arthropoda</taxon>
        <taxon>Chelicerata</taxon>
        <taxon>Arachnida</taxon>
        <taxon>Acari</taxon>
        <taxon>Parasitiformes</taxon>
        <taxon>Ixodida</taxon>
        <taxon>Ixodoidea</taxon>
        <taxon>Ixodidae</taxon>
        <taxon>Ixodinae</taxon>
        <taxon>Ixodes</taxon>
    </lineage>
</organism>
<evidence type="ECO:0000256" key="16">
    <source>
        <dbReference type="ARBA" id="ARBA00023180"/>
    </source>
</evidence>
<evidence type="ECO:0000259" key="21">
    <source>
        <dbReference type="SMART" id="SM00187"/>
    </source>
</evidence>
<dbReference type="SUPFAM" id="SSF69179">
    <property type="entry name" value="Integrin domains"/>
    <property type="match status" value="1"/>
</dbReference>
<dbReference type="FunFam" id="2.10.25.10:FF:000075">
    <property type="entry name" value="Integrin beta"/>
    <property type="match status" value="1"/>
</dbReference>
<feature type="domain" description="PSI" evidence="22">
    <location>
        <begin position="42"/>
        <end position="86"/>
    </location>
</feature>
<keyword evidence="8" id="KW-0677">Repeat</keyword>
<feature type="disulfide bond" evidence="17">
    <location>
        <begin position="503"/>
        <end position="515"/>
    </location>
</feature>
<evidence type="ECO:0000259" key="23">
    <source>
        <dbReference type="SMART" id="SM01241"/>
    </source>
</evidence>